<dbReference type="Gene3D" id="3.20.20.80">
    <property type="entry name" value="Glycosidases"/>
    <property type="match status" value="1"/>
</dbReference>
<dbReference type="AlphaFoldDB" id="A0A9P8UK44"/>
<comment type="similarity">
    <text evidence="2 16">Belongs to the glycosyl hydrolase 5 (cellulase A) family.</text>
</comment>
<keyword evidence="10 16" id="KW-0326">Glycosidase</keyword>
<keyword evidence="11" id="KW-0961">Cell wall biogenesis/degradation</keyword>
<evidence type="ECO:0000256" key="12">
    <source>
        <dbReference type="ARBA" id="ARBA00036824"/>
    </source>
</evidence>
<evidence type="ECO:0000256" key="10">
    <source>
        <dbReference type="ARBA" id="ARBA00023295"/>
    </source>
</evidence>
<evidence type="ECO:0000256" key="2">
    <source>
        <dbReference type="ARBA" id="ARBA00005641"/>
    </source>
</evidence>
<protein>
    <recommendedName>
        <fullName evidence="14">glucan 1,3-beta-glucosidase</fullName>
        <ecNumber evidence="14">3.2.1.58</ecNumber>
    </recommendedName>
    <alternativeName>
        <fullName evidence="15">Exo-1,3-beta-glucanase D</fullName>
    </alternativeName>
</protein>
<gene>
    <name evidence="18" type="ORF">BKA67DRAFT_535328</name>
</gene>
<dbReference type="Pfam" id="PF00150">
    <property type="entry name" value="Cellulase"/>
    <property type="match status" value="1"/>
</dbReference>
<keyword evidence="6" id="KW-0735">Signal-anchor</keyword>
<comment type="caution">
    <text evidence="18">The sequence shown here is derived from an EMBL/GenBank/DDBJ whole genome shotgun (WGS) entry which is preliminary data.</text>
</comment>
<evidence type="ECO:0000256" key="14">
    <source>
        <dbReference type="ARBA" id="ARBA00038929"/>
    </source>
</evidence>
<dbReference type="PANTHER" id="PTHR31297:SF34">
    <property type="entry name" value="GLUCAN 1,3-BETA-GLUCOSIDASE 2"/>
    <property type="match status" value="1"/>
</dbReference>
<evidence type="ECO:0000256" key="11">
    <source>
        <dbReference type="ARBA" id="ARBA00023316"/>
    </source>
</evidence>
<evidence type="ECO:0000256" key="4">
    <source>
        <dbReference type="ARBA" id="ARBA00022692"/>
    </source>
</evidence>
<organism evidence="18 19">
    <name type="scientific">Truncatella angustata</name>
    <dbReference type="NCBI Taxonomy" id="152316"/>
    <lineage>
        <taxon>Eukaryota</taxon>
        <taxon>Fungi</taxon>
        <taxon>Dikarya</taxon>
        <taxon>Ascomycota</taxon>
        <taxon>Pezizomycotina</taxon>
        <taxon>Sordariomycetes</taxon>
        <taxon>Xylariomycetidae</taxon>
        <taxon>Amphisphaeriales</taxon>
        <taxon>Sporocadaceae</taxon>
        <taxon>Truncatella</taxon>
    </lineage>
</organism>
<comment type="catalytic activity">
    <reaction evidence="12">
        <text>Successive hydrolysis of beta-D-glucose units from the non-reducing ends of (1-&gt;3)-beta-D-glucans, releasing alpha-glucose.</text>
        <dbReference type="EC" id="3.2.1.58"/>
    </reaction>
</comment>
<keyword evidence="4" id="KW-0812">Transmembrane</keyword>
<keyword evidence="8" id="KW-0472">Membrane</keyword>
<reference evidence="18" key="1">
    <citation type="journal article" date="2021" name="Nat. Commun.">
        <title>Genetic determinants of endophytism in the Arabidopsis root mycobiome.</title>
        <authorList>
            <person name="Mesny F."/>
            <person name="Miyauchi S."/>
            <person name="Thiergart T."/>
            <person name="Pickel B."/>
            <person name="Atanasova L."/>
            <person name="Karlsson M."/>
            <person name="Huettel B."/>
            <person name="Barry K.W."/>
            <person name="Haridas S."/>
            <person name="Chen C."/>
            <person name="Bauer D."/>
            <person name="Andreopoulos W."/>
            <person name="Pangilinan J."/>
            <person name="LaButti K."/>
            <person name="Riley R."/>
            <person name="Lipzen A."/>
            <person name="Clum A."/>
            <person name="Drula E."/>
            <person name="Henrissat B."/>
            <person name="Kohler A."/>
            <person name="Grigoriev I.V."/>
            <person name="Martin F.M."/>
            <person name="Hacquard S."/>
        </authorList>
    </citation>
    <scope>NUCLEOTIDE SEQUENCE</scope>
    <source>
        <strain evidence="18">MPI-SDFR-AT-0073</strain>
    </source>
</reference>
<evidence type="ECO:0000313" key="19">
    <source>
        <dbReference type="Proteomes" id="UP000758603"/>
    </source>
</evidence>
<evidence type="ECO:0000256" key="13">
    <source>
        <dbReference type="ARBA" id="ARBA00037126"/>
    </source>
</evidence>
<evidence type="ECO:0000256" key="1">
    <source>
        <dbReference type="ARBA" id="ARBA00004401"/>
    </source>
</evidence>
<dbReference type="EC" id="3.2.1.58" evidence="14"/>
<dbReference type="GO" id="GO:0005576">
    <property type="term" value="C:extracellular region"/>
    <property type="evidence" value="ECO:0007669"/>
    <property type="project" value="TreeGrafter"/>
</dbReference>
<dbReference type="EMBL" id="JAGPXC010000004">
    <property type="protein sequence ID" value="KAH6653980.1"/>
    <property type="molecule type" value="Genomic_DNA"/>
</dbReference>
<dbReference type="InterPro" id="IPR001547">
    <property type="entry name" value="Glyco_hydro_5"/>
</dbReference>
<dbReference type="GO" id="GO:0004338">
    <property type="term" value="F:glucan exo-1,3-beta-glucosidase activity"/>
    <property type="evidence" value="ECO:0007669"/>
    <property type="project" value="UniProtKB-EC"/>
</dbReference>
<dbReference type="GO" id="GO:0071555">
    <property type="term" value="P:cell wall organization"/>
    <property type="evidence" value="ECO:0007669"/>
    <property type="project" value="UniProtKB-KW"/>
</dbReference>
<keyword evidence="7" id="KW-1133">Transmembrane helix</keyword>
<name>A0A9P8UK44_9PEZI</name>
<evidence type="ECO:0000256" key="9">
    <source>
        <dbReference type="ARBA" id="ARBA00023180"/>
    </source>
</evidence>
<dbReference type="InterPro" id="IPR050386">
    <property type="entry name" value="Glycosyl_hydrolase_5"/>
</dbReference>
<comment type="subcellular location">
    <subcellularLocation>
        <location evidence="1">Cell membrane</location>
        <topology evidence="1">Single-pass type II membrane protein</topology>
    </subcellularLocation>
</comment>
<dbReference type="GeneID" id="70128893"/>
<feature type="domain" description="Glycoside hydrolase family 5" evidence="17">
    <location>
        <begin position="62"/>
        <end position="341"/>
    </location>
</feature>
<accession>A0A9P8UK44</accession>
<evidence type="ECO:0000256" key="7">
    <source>
        <dbReference type="ARBA" id="ARBA00022989"/>
    </source>
</evidence>
<keyword evidence="5 16" id="KW-0378">Hydrolase</keyword>
<dbReference type="GO" id="GO:0009986">
    <property type="term" value="C:cell surface"/>
    <property type="evidence" value="ECO:0007669"/>
    <property type="project" value="TreeGrafter"/>
</dbReference>
<proteinExistence type="inferred from homology"/>
<keyword evidence="3" id="KW-1003">Cell membrane</keyword>
<evidence type="ECO:0000313" key="18">
    <source>
        <dbReference type="EMBL" id="KAH6653980.1"/>
    </source>
</evidence>
<dbReference type="SUPFAM" id="SSF51445">
    <property type="entry name" value="(Trans)glycosidases"/>
    <property type="match status" value="1"/>
</dbReference>
<dbReference type="Proteomes" id="UP000758603">
    <property type="component" value="Unassembled WGS sequence"/>
</dbReference>
<dbReference type="RefSeq" id="XP_045958250.1">
    <property type="nucleotide sequence ID" value="XM_046100001.1"/>
</dbReference>
<evidence type="ECO:0000256" key="3">
    <source>
        <dbReference type="ARBA" id="ARBA00022475"/>
    </source>
</evidence>
<dbReference type="PANTHER" id="PTHR31297">
    <property type="entry name" value="GLUCAN ENDO-1,6-BETA-GLUCOSIDASE B"/>
    <property type="match status" value="1"/>
</dbReference>
<evidence type="ECO:0000259" key="17">
    <source>
        <dbReference type="Pfam" id="PF00150"/>
    </source>
</evidence>
<evidence type="ECO:0000256" key="8">
    <source>
        <dbReference type="ARBA" id="ARBA00023136"/>
    </source>
</evidence>
<dbReference type="GO" id="GO:0009251">
    <property type="term" value="P:glucan catabolic process"/>
    <property type="evidence" value="ECO:0007669"/>
    <property type="project" value="TreeGrafter"/>
</dbReference>
<evidence type="ECO:0000256" key="5">
    <source>
        <dbReference type="ARBA" id="ARBA00022801"/>
    </source>
</evidence>
<dbReference type="OrthoDB" id="1887033at2759"/>
<keyword evidence="9" id="KW-0325">Glycoprotein</keyword>
<dbReference type="GO" id="GO:0005886">
    <property type="term" value="C:plasma membrane"/>
    <property type="evidence" value="ECO:0007669"/>
    <property type="project" value="UniProtKB-SubCell"/>
</dbReference>
<sequence length="374" mass="41222">MSTLAVVHAWLPPSTPLRGVNLGGQFVVEPWMMSDEWSKMGCSGQNDEWSCVKSLGQEKADAAFQGHWGRWIQESDFDNIKSYGLNAVRIPTGYWMNENLVKDGEYFPKGGLEYLLKICGWAAERNIYVVLDQHGAPGAQASNNAFTGHSTSPGFYTPENYDRGVEYVAWLANLTHTRSEMRTVGTIGVLNEPLNWDSKVSSLLSDFYPAAYKAIRDAEPSGARRLHVQFMGSLWGSGSPAQGLPAGYGDVSFEDHRYLKWDTSVEVSHEAYISASCGSDRPADGETPTYVTEWSLSPPDDVEGTDGWSKDGQKAFYSSWFAAQVKGYEKSTGGWTYWAYKSDLGDYRWSYKDGVSAGVIPKDISSISSSSACG</sequence>
<evidence type="ECO:0000256" key="15">
    <source>
        <dbReference type="ARBA" id="ARBA00041260"/>
    </source>
</evidence>
<evidence type="ECO:0000256" key="6">
    <source>
        <dbReference type="ARBA" id="ARBA00022968"/>
    </source>
</evidence>
<dbReference type="InterPro" id="IPR017853">
    <property type="entry name" value="GH"/>
</dbReference>
<keyword evidence="19" id="KW-1185">Reference proteome</keyword>
<evidence type="ECO:0000256" key="16">
    <source>
        <dbReference type="RuleBase" id="RU361153"/>
    </source>
</evidence>
<comment type="function">
    <text evidence="13">Glucosidase involved in the degradation of cellulosic biomass. Active on lichenan.</text>
</comment>